<protein>
    <submittedName>
        <fullName evidence="2">Uncharacterized protein</fullName>
    </submittedName>
</protein>
<dbReference type="EMBL" id="JQ067089">
    <property type="protein sequence ID" value="ALH23611.1"/>
    <property type="molecule type" value="Genomic_DNA"/>
</dbReference>
<evidence type="ECO:0000313" key="3">
    <source>
        <dbReference type="Proteomes" id="UP000203193"/>
    </source>
</evidence>
<evidence type="ECO:0000256" key="1">
    <source>
        <dbReference type="SAM" id="MobiDB-lite"/>
    </source>
</evidence>
<accession>A0A0S0N9E3</accession>
<dbReference type="Proteomes" id="UP000203193">
    <property type="component" value="Segment"/>
</dbReference>
<keyword evidence="3" id="KW-1185">Reference proteome</keyword>
<proteinExistence type="predicted"/>
<feature type="compositionally biased region" description="Basic and acidic residues" evidence="1">
    <location>
        <begin position="1"/>
        <end position="20"/>
    </location>
</feature>
<evidence type="ECO:0000313" key="2">
    <source>
        <dbReference type="EMBL" id="ALH23611.1"/>
    </source>
</evidence>
<reference evidence="2 3" key="1">
    <citation type="journal article" date="2012" name="Appl. Environ. Microbiol.">
        <title>High Diversity and Novel Species of Pseudomonas aeruginosa Bacteriophages.</title>
        <authorList>
            <person name="Sepulveda-Robles O."/>
            <person name="Kameyama L."/>
            <person name="Guarneros G."/>
        </authorList>
    </citation>
    <scope>NUCLEOTIDE SEQUENCE [LARGE SCALE GENOMIC DNA]</scope>
</reference>
<name>A0A0S0N9E3_9CAUD</name>
<dbReference type="RefSeq" id="YP_009210623.1">
    <property type="nucleotide sequence ID" value="NC_028931.1"/>
</dbReference>
<organism evidence="2 3">
    <name type="scientific">Pseudomonas phage PaMx28</name>
    <dbReference type="NCBI Taxonomy" id="1175659"/>
    <lineage>
        <taxon>Viruses</taxon>
        <taxon>Duplodnaviria</taxon>
        <taxon>Heunggongvirae</taxon>
        <taxon>Uroviricota</taxon>
        <taxon>Caudoviricetes</taxon>
        <taxon>Mesyanzhinovviridae</taxon>
        <taxon>Bradleyvirinae</taxon>
        <taxon>Pamexvirus</taxon>
        <taxon>Pamexvirus PaMx28</taxon>
    </lineage>
</organism>
<dbReference type="KEGG" id="vg:26637061"/>
<dbReference type="GeneID" id="26637061"/>
<sequence>MAGENEDRSFEPGPDWEDKTSFAPGVPDDPDAAPELLYQVLLGRVFTLTRWKDGSTARGEVARADLEAVAGGPVTKEGWYDALGKYVGAELPGSL</sequence>
<feature type="region of interest" description="Disordered" evidence="1">
    <location>
        <begin position="1"/>
        <end position="30"/>
    </location>
</feature>
<gene>
    <name evidence="2" type="ORF">PaMx28_11</name>
</gene>